<comment type="caution">
    <text evidence="2">The sequence shown here is derived from an EMBL/GenBank/DDBJ whole genome shotgun (WGS) entry which is preliminary data.</text>
</comment>
<accession>A0AAP0GD00</accession>
<name>A0AAP0GD00_9ASPA</name>
<dbReference type="SUPFAM" id="SSF51735">
    <property type="entry name" value="NAD(P)-binding Rossmann-fold domains"/>
    <property type="match status" value="1"/>
</dbReference>
<dbReference type="AlphaFoldDB" id="A0AAP0GD00"/>
<evidence type="ECO:0000256" key="1">
    <source>
        <dbReference type="SAM" id="MobiDB-lite"/>
    </source>
</evidence>
<dbReference type="GO" id="GO:0016491">
    <property type="term" value="F:oxidoreductase activity"/>
    <property type="evidence" value="ECO:0007669"/>
    <property type="project" value="InterPro"/>
</dbReference>
<proteinExistence type="predicted"/>
<dbReference type="EMBL" id="JBBWWQ010000003">
    <property type="protein sequence ID" value="KAK8951969.1"/>
    <property type="molecule type" value="Genomic_DNA"/>
</dbReference>
<dbReference type="InterPro" id="IPR044163">
    <property type="entry name" value="SARED1-like"/>
</dbReference>
<dbReference type="InterPro" id="IPR036291">
    <property type="entry name" value="NAD(P)-bd_dom_sf"/>
</dbReference>
<gene>
    <name evidence="2" type="ORF">KSP39_PZI004189</name>
</gene>
<dbReference type="PANTHER" id="PTHR14194:SF86">
    <property type="entry name" value="OS05G0110300 PROTEIN"/>
    <property type="match status" value="1"/>
</dbReference>
<organism evidence="2 3">
    <name type="scientific">Platanthera zijinensis</name>
    <dbReference type="NCBI Taxonomy" id="2320716"/>
    <lineage>
        <taxon>Eukaryota</taxon>
        <taxon>Viridiplantae</taxon>
        <taxon>Streptophyta</taxon>
        <taxon>Embryophyta</taxon>
        <taxon>Tracheophyta</taxon>
        <taxon>Spermatophyta</taxon>
        <taxon>Magnoliopsida</taxon>
        <taxon>Liliopsida</taxon>
        <taxon>Asparagales</taxon>
        <taxon>Orchidaceae</taxon>
        <taxon>Orchidoideae</taxon>
        <taxon>Orchideae</taxon>
        <taxon>Orchidinae</taxon>
        <taxon>Platanthera</taxon>
    </lineage>
</organism>
<feature type="region of interest" description="Disordered" evidence="1">
    <location>
        <begin position="1"/>
        <end position="41"/>
    </location>
</feature>
<protein>
    <submittedName>
        <fullName evidence="2">Uncharacterized protein</fullName>
    </submittedName>
</protein>
<keyword evidence="3" id="KW-1185">Reference proteome</keyword>
<sequence>MRHFHSRHPPPRPSPPSTTTTPAPGQVPFPIPFPRIHSQKSDPPFPCPNLLRRARIYLFPARSGHPPPRTITVIIFTPPVPPLIADLRIRIHNLQYFGQPATLISACGNLLRYTNNLQEGFIRCALGLGPPSGGRKLKERANKFVSRGLVRTHESKVKIAGADDVFVADIRDAQSVVPAVQGIDALIILTSAVPKMKPGFDPSKGGRPEFYFEDGAYPEQASTPISVQISLSIFLLFLLIKV</sequence>
<dbReference type="Gene3D" id="3.40.50.720">
    <property type="entry name" value="NAD(P)-binding Rossmann-like Domain"/>
    <property type="match status" value="1"/>
</dbReference>
<evidence type="ECO:0000313" key="2">
    <source>
        <dbReference type="EMBL" id="KAK8951969.1"/>
    </source>
</evidence>
<reference evidence="2 3" key="1">
    <citation type="journal article" date="2022" name="Nat. Plants">
        <title>Genomes of leafy and leafless Platanthera orchids illuminate the evolution of mycoheterotrophy.</title>
        <authorList>
            <person name="Li M.H."/>
            <person name="Liu K.W."/>
            <person name="Li Z."/>
            <person name="Lu H.C."/>
            <person name="Ye Q.L."/>
            <person name="Zhang D."/>
            <person name="Wang J.Y."/>
            <person name="Li Y.F."/>
            <person name="Zhong Z.M."/>
            <person name="Liu X."/>
            <person name="Yu X."/>
            <person name="Liu D.K."/>
            <person name="Tu X.D."/>
            <person name="Liu B."/>
            <person name="Hao Y."/>
            <person name="Liao X.Y."/>
            <person name="Jiang Y.T."/>
            <person name="Sun W.H."/>
            <person name="Chen J."/>
            <person name="Chen Y.Q."/>
            <person name="Ai Y."/>
            <person name="Zhai J.W."/>
            <person name="Wu S.S."/>
            <person name="Zhou Z."/>
            <person name="Hsiao Y.Y."/>
            <person name="Wu W.L."/>
            <person name="Chen Y.Y."/>
            <person name="Lin Y.F."/>
            <person name="Hsu J.L."/>
            <person name="Li C.Y."/>
            <person name="Wang Z.W."/>
            <person name="Zhao X."/>
            <person name="Zhong W.Y."/>
            <person name="Ma X.K."/>
            <person name="Ma L."/>
            <person name="Huang J."/>
            <person name="Chen G.Z."/>
            <person name="Huang M.Z."/>
            <person name="Huang L."/>
            <person name="Peng D.H."/>
            <person name="Luo Y.B."/>
            <person name="Zou S.Q."/>
            <person name="Chen S.P."/>
            <person name="Lan S."/>
            <person name="Tsai W.C."/>
            <person name="Van de Peer Y."/>
            <person name="Liu Z.J."/>
        </authorList>
    </citation>
    <scope>NUCLEOTIDE SEQUENCE [LARGE SCALE GENOMIC DNA]</scope>
    <source>
        <strain evidence="2">Lor287</strain>
    </source>
</reference>
<dbReference type="GO" id="GO:0009507">
    <property type="term" value="C:chloroplast"/>
    <property type="evidence" value="ECO:0007669"/>
    <property type="project" value="TreeGrafter"/>
</dbReference>
<evidence type="ECO:0000313" key="3">
    <source>
        <dbReference type="Proteomes" id="UP001418222"/>
    </source>
</evidence>
<feature type="compositionally biased region" description="Basic residues" evidence="1">
    <location>
        <begin position="1"/>
        <end position="10"/>
    </location>
</feature>
<dbReference type="PANTHER" id="PTHR14194">
    <property type="entry name" value="NITROGEN METABOLIC REGULATION PROTEIN NMR-RELATED"/>
    <property type="match status" value="1"/>
</dbReference>
<dbReference type="Proteomes" id="UP001418222">
    <property type="component" value="Unassembled WGS sequence"/>
</dbReference>